<dbReference type="OrthoDB" id="5583277at2759"/>
<proteinExistence type="predicted"/>
<dbReference type="STRING" id="45357.A0A2V1AUV0"/>
<dbReference type="RefSeq" id="XP_025342246.1">
    <property type="nucleotide sequence ID" value="XM_025484031.1"/>
</dbReference>
<keyword evidence="1" id="KW-0732">Signal</keyword>
<sequence length="489" mass="53650">MRASILSSVLLAAAVAPVSARDSASAAVYELSHKSTADSITASFTAGRLYLADKLGLSDYFFVNDAEIDTLNELHKQDSPSESSKPKLFIELKGVDHPAEFFESQELSPLFNVKGHIKEFADNSLHKFASILSSSSEDFGAAHLTKEIKAVGPKNVVSKLKEPFRHFDDAMVTAWKHFTGKGDHQKRDQQLLDLGLQESGLKLVNDKHFINDLASLIHLKASEAVESTVVFAKSVSLLSIGRKIGYDSKTYKLSKKALGDALIELQKEFDVIIVAVGLDAVLHETQQAELEKRGVELESLFSTFEKRATGGACFKDEEACNSATSNCSSHGSCKQTKKNCWQCACKASYDKEKSKTTNWSGFDCGKKDISATAHLLLWTTVGLILSIAAGVKLLFSIGGDALPGVLEAATQVKKTGQLGKQWSTNMLVDQQLDPQQTVAENLNTEQHIKHKLLTIDYTVCLLQRRVQAYEIQVFISDGSETYDYSRTTK</sequence>
<dbReference type="InterPro" id="IPR024382">
    <property type="entry name" value="Vps3844_C"/>
</dbReference>
<evidence type="ECO:0000313" key="3">
    <source>
        <dbReference type="EMBL" id="PVH21306.1"/>
    </source>
</evidence>
<keyword evidence="4" id="KW-1185">Reference proteome</keyword>
<evidence type="ECO:0000256" key="1">
    <source>
        <dbReference type="SAM" id="SignalP"/>
    </source>
</evidence>
<reference evidence="3 4" key="1">
    <citation type="submission" date="2017-12" db="EMBL/GenBank/DDBJ databases">
        <title>Genome Sequence of a Multidrug-Resistant Candida haemulonii Isolate from a Patient with Chronic Leg Ulcers in Israel.</title>
        <authorList>
            <person name="Chow N.A."/>
            <person name="Gade L."/>
            <person name="Batra D."/>
            <person name="Rowe L.A."/>
            <person name="Ben-Ami R."/>
            <person name="Loparev V.N."/>
            <person name="Litvintseva A.P."/>
        </authorList>
    </citation>
    <scope>NUCLEOTIDE SEQUENCE [LARGE SCALE GENOMIC DNA]</scope>
    <source>
        <strain evidence="3 4">B11899</strain>
    </source>
</reference>
<name>A0A2V1AUV0_9ASCO</name>
<evidence type="ECO:0000313" key="4">
    <source>
        <dbReference type="Proteomes" id="UP000244309"/>
    </source>
</evidence>
<dbReference type="PANTHER" id="PTHR36853">
    <property type="entry name" value="EXPRESSED PROTEIN"/>
    <property type="match status" value="1"/>
</dbReference>
<accession>A0A2V1AUV0</accession>
<feature type="domain" description="Vacuolar sorting protein Vps3844 C-terminal" evidence="2">
    <location>
        <begin position="313"/>
        <end position="408"/>
    </location>
</feature>
<dbReference type="EMBL" id="PKFO01000005">
    <property type="protein sequence ID" value="PVH21306.1"/>
    <property type="molecule type" value="Genomic_DNA"/>
</dbReference>
<feature type="chain" id="PRO_5016177849" description="Vacuolar sorting protein Vps3844 C-terminal domain-containing protein" evidence="1">
    <location>
        <begin position="21"/>
        <end position="489"/>
    </location>
</feature>
<gene>
    <name evidence="3" type="ORF">CXQ85_000278</name>
</gene>
<evidence type="ECO:0000259" key="2">
    <source>
        <dbReference type="Pfam" id="PF12955"/>
    </source>
</evidence>
<organism evidence="3 4">
    <name type="scientific">Candidozyma haemuli</name>
    <dbReference type="NCBI Taxonomy" id="45357"/>
    <lineage>
        <taxon>Eukaryota</taxon>
        <taxon>Fungi</taxon>
        <taxon>Dikarya</taxon>
        <taxon>Ascomycota</taxon>
        <taxon>Saccharomycotina</taxon>
        <taxon>Pichiomycetes</taxon>
        <taxon>Metschnikowiaceae</taxon>
        <taxon>Candidozyma</taxon>
    </lineage>
</organism>
<dbReference type="GO" id="GO:0005783">
    <property type="term" value="C:endoplasmic reticulum"/>
    <property type="evidence" value="ECO:0007669"/>
    <property type="project" value="TreeGrafter"/>
</dbReference>
<protein>
    <recommendedName>
        <fullName evidence="2">Vacuolar sorting protein Vps3844 C-terminal domain-containing protein</fullName>
    </recommendedName>
</protein>
<dbReference type="InterPro" id="IPR053065">
    <property type="entry name" value="Archenteron_Induction-Rel"/>
</dbReference>
<dbReference type="PANTHER" id="PTHR36853:SF1">
    <property type="entry name" value="DUF3844 DOMAIN-CONTAINING PROTEIN"/>
    <property type="match status" value="1"/>
</dbReference>
<dbReference type="VEuPathDB" id="FungiDB:CXQ85_000278"/>
<feature type="signal peptide" evidence="1">
    <location>
        <begin position="1"/>
        <end position="20"/>
    </location>
</feature>
<dbReference type="Proteomes" id="UP000244309">
    <property type="component" value="Unassembled WGS sequence"/>
</dbReference>
<dbReference type="AlphaFoldDB" id="A0A2V1AUV0"/>
<comment type="caution">
    <text evidence="3">The sequence shown here is derived from an EMBL/GenBank/DDBJ whole genome shotgun (WGS) entry which is preliminary data.</text>
</comment>
<dbReference type="Pfam" id="PF12955">
    <property type="entry name" value="Vps3844_C"/>
    <property type="match status" value="1"/>
</dbReference>
<dbReference type="GeneID" id="37005611"/>